<gene>
    <name evidence="3" type="ORF">C667_04790</name>
</gene>
<protein>
    <recommendedName>
        <fullName evidence="2">Antitoxin</fullName>
    </recommendedName>
</protein>
<comment type="similarity">
    <text evidence="1 2">Belongs to the phD/YefM antitoxin family.</text>
</comment>
<dbReference type="RefSeq" id="WP_004357722.1">
    <property type="nucleotide sequence ID" value="NZ_AMXF01000017.1"/>
</dbReference>
<dbReference type="Gene3D" id="3.40.1620.10">
    <property type="entry name" value="YefM-like domain"/>
    <property type="match status" value="1"/>
</dbReference>
<dbReference type="Pfam" id="PF02604">
    <property type="entry name" value="PhdYeFM_antitox"/>
    <property type="match status" value="1"/>
</dbReference>
<evidence type="ECO:0000313" key="4">
    <source>
        <dbReference type="Proteomes" id="UP000013047"/>
    </source>
</evidence>
<sequence>MKTASVAETKSHLSSLIADVEAGNDVLITRRGQAVARLVAEPGAGGYGWAALRAWIEAEPTNGPTVAQMREDDLL</sequence>
<evidence type="ECO:0000256" key="1">
    <source>
        <dbReference type="ARBA" id="ARBA00009981"/>
    </source>
</evidence>
<dbReference type="InterPro" id="IPR036165">
    <property type="entry name" value="YefM-like_sf"/>
</dbReference>
<evidence type="ECO:0000256" key="2">
    <source>
        <dbReference type="RuleBase" id="RU362080"/>
    </source>
</evidence>
<dbReference type="Proteomes" id="UP000013047">
    <property type="component" value="Unassembled WGS sequence"/>
</dbReference>
<organism evidence="3 4">
    <name type="scientific">Thauera phenylacetica B4P</name>
    <dbReference type="NCBI Taxonomy" id="1234382"/>
    <lineage>
        <taxon>Bacteria</taxon>
        <taxon>Pseudomonadati</taxon>
        <taxon>Pseudomonadota</taxon>
        <taxon>Betaproteobacteria</taxon>
        <taxon>Rhodocyclales</taxon>
        <taxon>Zoogloeaceae</taxon>
        <taxon>Thauera</taxon>
    </lineage>
</organism>
<comment type="caution">
    <text evidence="3">The sequence shown here is derived from an EMBL/GenBank/DDBJ whole genome shotgun (WGS) entry which is preliminary data.</text>
</comment>
<dbReference type="AlphaFoldDB" id="N6Z2Z0"/>
<accession>N6Z2Z0</accession>
<keyword evidence="4" id="KW-1185">Reference proteome</keyword>
<dbReference type="SUPFAM" id="SSF143120">
    <property type="entry name" value="YefM-like"/>
    <property type="match status" value="1"/>
</dbReference>
<comment type="function">
    <text evidence="2">Antitoxin component of a type II toxin-antitoxin (TA) system.</text>
</comment>
<reference evidence="3 4" key="1">
    <citation type="submission" date="2012-09" db="EMBL/GenBank/DDBJ databases">
        <title>Draft Genome Sequences of 6 Strains from Genus Thauera.</title>
        <authorList>
            <person name="Liu B."/>
            <person name="Shapleigh J.P."/>
            <person name="Frostegard A.H."/>
        </authorList>
    </citation>
    <scope>NUCLEOTIDE SEQUENCE [LARGE SCALE GENOMIC DNA]</scope>
    <source>
        <strain evidence="3 4">B4P</strain>
    </source>
</reference>
<dbReference type="EMBL" id="AMXF01000017">
    <property type="protein sequence ID" value="ENO98260.1"/>
    <property type="molecule type" value="Genomic_DNA"/>
</dbReference>
<name>N6Z2Z0_9RHOO</name>
<dbReference type="NCBIfam" id="TIGR01552">
    <property type="entry name" value="phd_fam"/>
    <property type="match status" value="1"/>
</dbReference>
<dbReference type="OrthoDB" id="165038at2"/>
<dbReference type="InterPro" id="IPR006442">
    <property type="entry name" value="Antitoxin_Phd/YefM"/>
</dbReference>
<proteinExistence type="inferred from homology"/>
<evidence type="ECO:0000313" key="3">
    <source>
        <dbReference type="EMBL" id="ENO98260.1"/>
    </source>
</evidence>